<proteinExistence type="predicted"/>
<sequence length="138" mass="15365">MAKTTAEKLPEEPMTGKTLLQKVKSLGPSYSRRETAKQCGYYTRTKDNQTRANMTEFYDALLAAKGIALDPGRSKDGRGREASYRACVHKNGSLVIGANYTQEMGLKPGDQFEIRLGSKHIHLIQVEPKGMVDEDDEE</sequence>
<name>A0A5M3T436_LIMPL</name>
<organism evidence="4 5">
    <name type="scientific">Limnospira platensis NIES-46</name>
    <dbReference type="NCBI Taxonomy" id="1236695"/>
    <lineage>
        <taxon>Bacteria</taxon>
        <taxon>Bacillati</taxon>
        <taxon>Cyanobacteriota</taxon>
        <taxon>Cyanophyceae</taxon>
        <taxon>Oscillatoriophycideae</taxon>
        <taxon>Oscillatoriales</taxon>
        <taxon>Sirenicapillariaceae</taxon>
        <taxon>Limnospira</taxon>
    </lineage>
</organism>
<evidence type="ECO:0000256" key="1">
    <source>
        <dbReference type="PROSITE-ProRule" id="PRU01076"/>
    </source>
</evidence>
<keyword evidence="5" id="KW-1185">Reference proteome</keyword>
<feature type="region of interest" description="Disordered" evidence="2">
    <location>
        <begin position="1"/>
        <end position="22"/>
    </location>
</feature>
<accession>A0A5M3T436</accession>
<gene>
    <name evidence="4" type="ORF">NIES46_25610</name>
</gene>
<dbReference type="EMBL" id="BIMW01000101">
    <property type="protein sequence ID" value="GCE94503.1"/>
    <property type="molecule type" value="Genomic_DNA"/>
</dbReference>
<reference evidence="4 5" key="1">
    <citation type="journal article" date="2019" name="J Genomics">
        <title>The Draft Genome of a Hydrogen-producing Cyanobacterium, Arthrospira platensis NIES-46.</title>
        <authorList>
            <person name="Suzuki S."/>
            <person name="Yamaguchi H."/>
            <person name="Kawachi M."/>
        </authorList>
    </citation>
    <scope>NUCLEOTIDE SEQUENCE [LARGE SCALE GENOMIC DNA]</scope>
    <source>
        <strain evidence="4 5">NIES-46</strain>
    </source>
</reference>
<dbReference type="Proteomes" id="UP000326169">
    <property type="component" value="Unassembled WGS sequence"/>
</dbReference>
<evidence type="ECO:0000313" key="5">
    <source>
        <dbReference type="Proteomes" id="UP000326169"/>
    </source>
</evidence>
<dbReference type="RefSeq" id="WP_014273964.1">
    <property type="nucleotide sequence ID" value="NZ_BIMW01000101.1"/>
</dbReference>
<feature type="domain" description="SpoVT-AbrB" evidence="3">
    <location>
        <begin position="83"/>
        <end position="128"/>
    </location>
</feature>
<protein>
    <recommendedName>
        <fullName evidence="3">SpoVT-AbrB domain-containing protein</fullName>
    </recommendedName>
</protein>
<dbReference type="PROSITE" id="PS51740">
    <property type="entry name" value="SPOVT_ABRB"/>
    <property type="match status" value="1"/>
</dbReference>
<dbReference type="Pfam" id="PF14250">
    <property type="entry name" value="AbrB-like"/>
    <property type="match status" value="1"/>
</dbReference>
<feature type="compositionally biased region" description="Basic and acidic residues" evidence="2">
    <location>
        <begin position="1"/>
        <end position="11"/>
    </location>
</feature>
<evidence type="ECO:0000256" key="2">
    <source>
        <dbReference type="SAM" id="MobiDB-lite"/>
    </source>
</evidence>
<dbReference type="PANTHER" id="PTHR42182">
    <property type="entry name" value="SLL0359 PROTEIN"/>
    <property type="match status" value="1"/>
</dbReference>
<dbReference type="GeneID" id="301683400"/>
<dbReference type="PANTHER" id="PTHR42182:SF1">
    <property type="entry name" value="SLL0359 PROTEIN"/>
    <property type="match status" value="1"/>
</dbReference>
<dbReference type="InterPro" id="IPR027360">
    <property type="entry name" value="AbrB-like"/>
</dbReference>
<comment type="caution">
    <text evidence="4">The sequence shown here is derived from an EMBL/GenBank/DDBJ whole genome shotgun (WGS) entry which is preliminary data.</text>
</comment>
<dbReference type="InterPro" id="IPR007159">
    <property type="entry name" value="SpoVT-AbrB_dom"/>
</dbReference>
<evidence type="ECO:0000313" key="4">
    <source>
        <dbReference type="EMBL" id="GCE94503.1"/>
    </source>
</evidence>
<evidence type="ECO:0000259" key="3">
    <source>
        <dbReference type="PROSITE" id="PS51740"/>
    </source>
</evidence>
<keyword evidence="1" id="KW-0238">DNA-binding</keyword>